<dbReference type="Proteomes" id="UP000821853">
    <property type="component" value="Chromosome 5"/>
</dbReference>
<dbReference type="PANTHER" id="PTHR47272">
    <property type="entry name" value="DDE_TNP_1_7 DOMAIN-CONTAINING PROTEIN"/>
    <property type="match status" value="1"/>
</dbReference>
<protein>
    <recommendedName>
        <fullName evidence="1">PiggyBac transposable element-derived protein domain-containing protein</fullName>
    </recommendedName>
</protein>
<organism evidence="2 3">
    <name type="scientific">Haemaphysalis longicornis</name>
    <name type="common">Bush tick</name>
    <dbReference type="NCBI Taxonomy" id="44386"/>
    <lineage>
        <taxon>Eukaryota</taxon>
        <taxon>Metazoa</taxon>
        <taxon>Ecdysozoa</taxon>
        <taxon>Arthropoda</taxon>
        <taxon>Chelicerata</taxon>
        <taxon>Arachnida</taxon>
        <taxon>Acari</taxon>
        <taxon>Parasitiformes</taxon>
        <taxon>Ixodida</taxon>
        <taxon>Ixodoidea</taxon>
        <taxon>Ixodidae</taxon>
        <taxon>Haemaphysalinae</taxon>
        <taxon>Haemaphysalis</taxon>
    </lineage>
</organism>
<reference evidence="2 3" key="1">
    <citation type="journal article" date="2020" name="Cell">
        <title>Large-Scale Comparative Analyses of Tick Genomes Elucidate Their Genetic Diversity and Vector Capacities.</title>
        <authorList>
            <consortium name="Tick Genome and Microbiome Consortium (TIGMIC)"/>
            <person name="Jia N."/>
            <person name="Wang J."/>
            <person name="Shi W."/>
            <person name="Du L."/>
            <person name="Sun Y."/>
            <person name="Zhan W."/>
            <person name="Jiang J.F."/>
            <person name="Wang Q."/>
            <person name="Zhang B."/>
            <person name="Ji P."/>
            <person name="Bell-Sakyi L."/>
            <person name="Cui X.M."/>
            <person name="Yuan T.T."/>
            <person name="Jiang B.G."/>
            <person name="Yang W.F."/>
            <person name="Lam T.T."/>
            <person name="Chang Q.C."/>
            <person name="Ding S.J."/>
            <person name="Wang X.J."/>
            <person name="Zhu J.G."/>
            <person name="Ruan X.D."/>
            <person name="Zhao L."/>
            <person name="Wei J.T."/>
            <person name="Ye R.Z."/>
            <person name="Que T.C."/>
            <person name="Du C.H."/>
            <person name="Zhou Y.H."/>
            <person name="Cheng J.X."/>
            <person name="Dai P.F."/>
            <person name="Guo W.B."/>
            <person name="Han X.H."/>
            <person name="Huang E.J."/>
            <person name="Li L.F."/>
            <person name="Wei W."/>
            <person name="Gao Y.C."/>
            <person name="Liu J.Z."/>
            <person name="Shao H.Z."/>
            <person name="Wang X."/>
            <person name="Wang C.C."/>
            <person name="Yang T.C."/>
            <person name="Huo Q.B."/>
            <person name="Li W."/>
            <person name="Chen H.Y."/>
            <person name="Chen S.E."/>
            <person name="Zhou L.G."/>
            <person name="Ni X.B."/>
            <person name="Tian J.H."/>
            <person name="Sheng Y."/>
            <person name="Liu T."/>
            <person name="Pan Y.S."/>
            <person name="Xia L.Y."/>
            <person name="Li J."/>
            <person name="Zhao F."/>
            <person name="Cao W.C."/>
        </authorList>
    </citation>
    <scope>NUCLEOTIDE SEQUENCE [LARGE SCALE GENOMIC DNA]</scope>
    <source>
        <strain evidence="2">HaeL-2018</strain>
    </source>
</reference>
<accession>A0A9J6GJ43</accession>
<evidence type="ECO:0000313" key="3">
    <source>
        <dbReference type="Proteomes" id="UP000821853"/>
    </source>
</evidence>
<dbReference type="OrthoDB" id="6512594at2759"/>
<sequence length="161" mass="18530">MPAGSALYFDRFFTTAPLLKRLEKENLRETGTIIKNRIPKDWKLPEDKTLLKRRRGSFCQTVNEANGISLIMWNDNKPITFASSHVGEEPVGKCKRWCKKEKIYKDVPQPAIVEGYSNNMGGVYLCDRMVSLYPSKARTKRWTLRTLCFLEDVAAVNARLQ</sequence>
<proteinExistence type="predicted"/>
<keyword evidence="3" id="KW-1185">Reference proteome</keyword>
<feature type="domain" description="PiggyBac transposable element-derived protein" evidence="1">
    <location>
        <begin position="4"/>
        <end position="158"/>
    </location>
</feature>
<dbReference type="VEuPathDB" id="VectorBase:HLOH_044475"/>
<name>A0A9J6GJ43_HAELO</name>
<dbReference type="InterPro" id="IPR029526">
    <property type="entry name" value="PGBD"/>
</dbReference>
<evidence type="ECO:0000259" key="1">
    <source>
        <dbReference type="Pfam" id="PF13843"/>
    </source>
</evidence>
<dbReference type="AlphaFoldDB" id="A0A9J6GJ43"/>
<dbReference type="EMBL" id="JABSTR010000007">
    <property type="protein sequence ID" value="KAH9375517.1"/>
    <property type="molecule type" value="Genomic_DNA"/>
</dbReference>
<evidence type="ECO:0000313" key="2">
    <source>
        <dbReference type="EMBL" id="KAH9375517.1"/>
    </source>
</evidence>
<comment type="caution">
    <text evidence="2">The sequence shown here is derived from an EMBL/GenBank/DDBJ whole genome shotgun (WGS) entry which is preliminary data.</text>
</comment>
<dbReference type="PANTHER" id="PTHR47272:SF2">
    <property type="entry name" value="PIGGYBAC TRANSPOSABLE ELEMENT-DERIVED PROTEIN 3-LIKE"/>
    <property type="match status" value="1"/>
</dbReference>
<dbReference type="Pfam" id="PF13843">
    <property type="entry name" value="DDE_Tnp_1_7"/>
    <property type="match status" value="1"/>
</dbReference>
<dbReference type="OMA" id="VLMASTC"/>
<gene>
    <name evidence="2" type="ORF">HPB48_016075</name>
</gene>